<dbReference type="HOGENOM" id="CLU_004327_1_0_0"/>
<evidence type="ECO:0000313" key="7">
    <source>
        <dbReference type="Proteomes" id="UP000002008"/>
    </source>
</evidence>
<keyword evidence="3" id="KW-0472">Membrane</keyword>
<feature type="coiled-coil region" evidence="1">
    <location>
        <begin position="577"/>
        <end position="635"/>
    </location>
</feature>
<evidence type="ECO:0000256" key="4">
    <source>
        <dbReference type="SAM" id="SignalP"/>
    </source>
</evidence>
<dbReference type="InterPro" id="IPR016187">
    <property type="entry name" value="CTDL_fold"/>
</dbReference>
<dbReference type="eggNOG" id="COG1262">
    <property type="taxonomic scope" value="Bacteria"/>
</dbReference>
<keyword evidence="4" id="KW-0732">Signal</keyword>
<dbReference type="PROSITE" id="PS50837">
    <property type="entry name" value="NACHT"/>
    <property type="match status" value="1"/>
</dbReference>
<gene>
    <name evidence="6" type="ordered locus">Caur_0896</name>
</gene>
<feature type="chain" id="PRO_5002746337" description="NACHT domain-containing protein" evidence="4">
    <location>
        <begin position="31"/>
        <end position="1089"/>
    </location>
</feature>
<dbReference type="PANTHER" id="PTHR23150:SF19">
    <property type="entry name" value="FORMYLGLYCINE-GENERATING ENZYME"/>
    <property type="match status" value="1"/>
</dbReference>
<dbReference type="PANTHER" id="PTHR23150">
    <property type="entry name" value="SULFATASE MODIFYING FACTOR 1, 2"/>
    <property type="match status" value="1"/>
</dbReference>
<dbReference type="Gene3D" id="3.90.1580.10">
    <property type="entry name" value="paralog of FGE (formylglycine-generating enzyme)"/>
    <property type="match status" value="1"/>
</dbReference>
<feature type="region of interest" description="Disordered" evidence="2">
    <location>
        <begin position="264"/>
        <end position="297"/>
    </location>
</feature>
<keyword evidence="3" id="KW-0812">Transmembrane</keyword>
<dbReference type="InterPro" id="IPR051043">
    <property type="entry name" value="Sulfatase_Mod_Factor_Kinase"/>
</dbReference>
<dbReference type="Pfam" id="PF03781">
    <property type="entry name" value="FGE-sulfatase"/>
    <property type="match status" value="1"/>
</dbReference>
<dbReference type="STRING" id="324602.Caur_0896"/>
<keyword evidence="1" id="KW-0175">Coiled coil</keyword>
<dbReference type="SUPFAM" id="SSF56436">
    <property type="entry name" value="C-type lectin-like"/>
    <property type="match status" value="1"/>
</dbReference>
<feature type="signal peptide" evidence="4">
    <location>
        <begin position="1"/>
        <end position="30"/>
    </location>
</feature>
<dbReference type="EnsemblBacteria" id="ABY34129">
    <property type="protein sequence ID" value="ABY34129"/>
    <property type="gene ID" value="Caur_0896"/>
</dbReference>
<reference evidence="7" key="1">
    <citation type="journal article" date="2011" name="BMC Genomics">
        <title>Complete genome sequence of the filamentous anoxygenic phototrophic bacterium Chloroflexus aurantiacus.</title>
        <authorList>
            <person name="Tang K.H."/>
            <person name="Barry K."/>
            <person name="Chertkov O."/>
            <person name="Dalin E."/>
            <person name="Han C.S."/>
            <person name="Hauser L.J."/>
            <person name="Honchak B.M."/>
            <person name="Karbach L.E."/>
            <person name="Land M.L."/>
            <person name="Lapidus A."/>
            <person name="Larimer F.W."/>
            <person name="Mikhailova N."/>
            <person name="Pitluck S."/>
            <person name="Pierson B.K."/>
            <person name="Blankenship R.E."/>
        </authorList>
    </citation>
    <scope>NUCLEOTIDE SEQUENCE [LARGE SCALE GENOMIC DNA]</scope>
    <source>
        <strain evidence="7">ATCC 29366 / DSM 635 / J-10-fl</strain>
    </source>
</reference>
<dbReference type="PATRIC" id="fig|324602.8.peg.1026"/>
<evidence type="ECO:0000256" key="3">
    <source>
        <dbReference type="SAM" id="Phobius"/>
    </source>
</evidence>
<dbReference type="Proteomes" id="UP000002008">
    <property type="component" value="Chromosome"/>
</dbReference>
<dbReference type="InterPro" id="IPR027417">
    <property type="entry name" value="P-loop_NTPase"/>
</dbReference>
<dbReference type="InParanoid" id="A9WH34"/>
<organism evidence="6 7">
    <name type="scientific">Chloroflexus aurantiacus (strain ATCC 29366 / DSM 635 / J-10-fl)</name>
    <dbReference type="NCBI Taxonomy" id="324602"/>
    <lineage>
        <taxon>Bacteria</taxon>
        <taxon>Bacillati</taxon>
        <taxon>Chloroflexota</taxon>
        <taxon>Chloroflexia</taxon>
        <taxon>Chloroflexales</taxon>
        <taxon>Chloroflexineae</taxon>
        <taxon>Chloroflexaceae</taxon>
        <taxon>Chloroflexus</taxon>
    </lineage>
</organism>
<dbReference type="AlphaFoldDB" id="A9WH34"/>
<proteinExistence type="predicted"/>
<dbReference type="InterPro" id="IPR007111">
    <property type="entry name" value="NACHT_NTPase"/>
</dbReference>
<dbReference type="Gene3D" id="3.40.50.300">
    <property type="entry name" value="P-loop containing nucleotide triphosphate hydrolases"/>
    <property type="match status" value="1"/>
</dbReference>
<evidence type="ECO:0000256" key="2">
    <source>
        <dbReference type="SAM" id="MobiDB-lite"/>
    </source>
</evidence>
<evidence type="ECO:0000259" key="5">
    <source>
        <dbReference type="PROSITE" id="PS50837"/>
    </source>
</evidence>
<accession>A9WH34</accession>
<keyword evidence="3" id="KW-1133">Transmembrane helix</keyword>
<dbReference type="InterPro" id="IPR042095">
    <property type="entry name" value="SUMF_sf"/>
</dbReference>
<sequence length="1089" mass="122139">MRMRGHPAGILFACALPVVLLFGALNPVVAQQPAPTTTPPPVTAVPTVALPTSTVVLPTSTAVLSTSTATPPTPEPTLTVPEAIDRIISGEKPVETLVTLIAQRPPLLIAGLFVLALFIAAVAAAVKPWRERFFRWVDRRMGGQRIDIEDEVQREEDKKDIEAKRRERQFRAALPTGIANYLEWLQAEYGSTQPLGIATEQVQLRLEAVHVPLRVVERDAIESYRRRMRGEDRQMLERVLSDTENSSGYVFELLSDPDLLAARRASSSDRRRQQVNRGTPTDDAPPPPVTTTRLLLLGDAGSGKTTTLRYAALRLAEAYLKGDASLLADADTGLRLHLRQTPLPIYVRLTLFAATIPPDLQELSPQERQNYAGAPPDLFLNWLDREMAKYCEMPERMLSSLIKKNDGGVLLLLDGLDEAGDDQRRAYLAQVIDNLAHRYAKLRYVVASRTAGYGGRVYLSDFLERHLSPLNEREAQALIHKWFAAVYARLAEIGRRRQDAAADQAARLWSAIERNDRLLEMATNPLLLTVMALLQFNNVKLPDQRAKLYEKLIELLLDLWRKQNVANDTLVMSIAQLATEQRRLEALALSMQQQAQQVREVTLSQAQEWLSPLYVERLKIDREAADERVRDLLHRLAVDSGIIQRRDDMYSFSHYTFQEYLAARALDSLDNRAGAPDSVAFLLDRSGDPRWRETLLLAAGSWSNGQQIAKTERLLRGLLDMHDPENLLLAAAVFVDIGVVEELTTLRDETTTRLRALAALTDDWRRVAHPDPVLRNRAATTLDRLDADSDRPGLDLTKADYWATRIEPGTFSMGDDNGWLDEKPQFDYTIRRPYALARFPVTNRQYLLFIEALAGRGTPEAVAAARKLLQLMEMHKQKPEDFRPHFWPGARYRAGEGNHPVVGITWYAATAFAWWVNEWLHEIGVLTAGEEVRLPTEAEWERAAAYPPVLPGGNTRAGRREYPWGDWDELHPGIPANTSESKIGGTSVVGIFPHGAAACGAEELAGNVFEWCSTPLVRYPFSGEVVSAESLYTGNKRTIRTYVLRGGSWYDGRVNARCASRRDRYPDRPRQLGCASCPSILLSFVLMSF</sequence>
<feature type="domain" description="NACHT" evidence="5">
    <location>
        <begin position="292"/>
        <end position="450"/>
    </location>
</feature>
<evidence type="ECO:0000256" key="1">
    <source>
        <dbReference type="SAM" id="Coils"/>
    </source>
</evidence>
<name>A9WH34_CHLAA</name>
<dbReference type="Pfam" id="PF05729">
    <property type="entry name" value="NACHT"/>
    <property type="match status" value="1"/>
</dbReference>
<dbReference type="GO" id="GO:0120147">
    <property type="term" value="F:formylglycine-generating oxidase activity"/>
    <property type="evidence" value="ECO:0000318"/>
    <property type="project" value="GO_Central"/>
</dbReference>
<protein>
    <recommendedName>
        <fullName evidence="5">NACHT domain-containing protein</fullName>
    </recommendedName>
</protein>
<dbReference type="KEGG" id="cau:Caur_0896"/>
<dbReference type="SUPFAM" id="SSF52540">
    <property type="entry name" value="P-loop containing nucleoside triphosphate hydrolases"/>
    <property type="match status" value="1"/>
</dbReference>
<keyword evidence="7" id="KW-1185">Reference proteome</keyword>
<feature type="transmembrane region" description="Helical" evidence="3">
    <location>
        <begin position="107"/>
        <end position="126"/>
    </location>
</feature>
<dbReference type="EMBL" id="CP000909">
    <property type="protein sequence ID" value="ABY34129.1"/>
    <property type="molecule type" value="Genomic_DNA"/>
</dbReference>
<dbReference type="eggNOG" id="COG0541">
    <property type="taxonomic scope" value="Bacteria"/>
</dbReference>
<evidence type="ECO:0000313" key="6">
    <source>
        <dbReference type="EMBL" id="ABY34129.1"/>
    </source>
</evidence>
<dbReference type="InterPro" id="IPR005532">
    <property type="entry name" value="SUMF_dom"/>
</dbReference>
<dbReference type="eggNOG" id="COG5635">
    <property type="taxonomic scope" value="Bacteria"/>
</dbReference>